<gene>
    <name evidence="1" type="ORF">F5144DRAFT_215141</name>
</gene>
<evidence type="ECO:0000313" key="1">
    <source>
        <dbReference type="EMBL" id="KAH6631332.1"/>
    </source>
</evidence>
<dbReference type="EMBL" id="JAGIZQ010000004">
    <property type="protein sequence ID" value="KAH6631332.1"/>
    <property type="molecule type" value="Genomic_DNA"/>
</dbReference>
<reference evidence="1 2" key="1">
    <citation type="journal article" date="2021" name="Nat. Commun.">
        <title>Genetic determinants of endophytism in the Arabidopsis root mycobiome.</title>
        <authorList>
            <person name="Mesny F."/>
            <person name="Miyauchi S."/>
            <person name="Thiergart T."/>
            <person name="Pickel B."/>
            <person name="Atanasova L."/>
            <person name="Karlsson M."/>
            <person name="Huettel B."/>
            <person name="Barry K.W."/>
            <person name="Haridas S."/>
            <person name="Chen C."/>
            <person name="Bauer D."/>
            <person name="Andreopoulos W."/>
            <person name="Pangilinan J."/>
            <person name="LaButti K."/>
            <person name="Riley R."/>
            <person name="Lipzen A."/>
            <person name="Clum A."/>
            <person name="Drula E."/>
            <person name="Henrissat B."/>
            <person name="Kohler A."/>
            <person name="Grigoriev I.V."/>
            <person name="Martin F.M."/>
            <person name="Hacquard S."/>
        </authorList>
    </citation>
    <scope>NUCLEOTIDE SEQUENCE [LARGE SCALE GENOMIC DNA]</scope>
    <source>
        <strain evidence="1 2">MPI-SDFR-AT-0079</strain>
    </source>
</reference>
<proteinExistence type="predicted"/>
<evidence type="ECO:0000313" key="2">
    <source>
        <dbReference type="Proteomes" id="UP000724584"/>
    </source>
</evidence>
<protein>
    <submittedName>
        <fullName evidence="1">Uncharacterized protein</fullName>
    </submittedName>
</protein>
<accession>A0ACB7P5N8</accession>
<name>A0ACB7P5N8_9PEZI</name>
<dbReference type="Proteomes" id="UP000724584">
    <property type="component" value="Unassembled WGS sequence"/>
</dbReference>
<sequence>MVPQLVVRSKKATHASQRRQPLFCGLILLPLTADTLQEHPTAWVCAEVTPSVPVHPLMFRNYFGSG</sequence>
<organism evidence="1 2">
    <name type="scientific">Chaetomium tenue</name>
    <dbReference type="NCBI Taxonomy" id="1854479"/>
    <lineage>
        <taxon>Eukaryota</taxon>
        <taxon>Fungi</taxon>
        <taxon>Dikarya</taxon>
        <taxon>Ascomycota</taxon>
        <taxon>Pezizomycotina</taxon>
        <taxon>Sordariomycetes</taxon>
        <taxon>Sordariomycetidae</taxon>
        <taxon>Sordariales</taxon>
        <taxon>Chaetomiaceae</taxon>
        <taxon>Chaetomium</taxon>
    </lineage>
</organism>
<comment type="caution">
    <text evidence="1">The sequence shown here is derived from an EMBL/GenBank/DDBJ whole genome shotgun (WGS) entry which is preliminary data.</text>
</comment>
<keyword evidence="2" id="KW-1185">Reference proteome</keyword>